<dbReference type="GO" id="GO:0006606">
    <property type="term" value="P:protein import into nucleus"/>
    <property type="evidence" value="ECO:0007669"/>
    <property type="project" value="TreeGrafter"/>
</dbReference>
<protein>
    <submittedName>
        <fullName evidence="10">CPSF_A domain-containing protein</fullName>
    </submittedName>
</protein>
<proteinExistence type="predicted"/>
<dbReference type="Proteomes" id="UP000050741">
    <property type="component" value="Unassembled WGS sequence"/>
</dbReference>
<dbReference type="PANTHER" id="PTHR13257:SF0">
    <property type="entry name" value="NUCLEAR PORE COMPLEX PROTEIN NUP88"/>
    <property type="match status" value="1"/>
</dbReference>
<keyword evidence="2" id="KW-0813">Transport</keyword>
<reference evidence="10" key="3">
    <citation type="submission" date="2016-06" db="UniProtKB">
        <authorList>
            <consortium name="WormBaseParasite"/>
        </authorList>
    </citation>
    <scope>IDENTIFICATION</scope>
</reference>
<evidence type="ECO:0000256" key="2">
    <source>
        <dbReference type="ARBA" id="ARBA00022448"/>
    </source>
</evidence>
<keyword evidence="5" id="KW-0811">Translocation</keyword>
<dbReference type="GO" id="GO:0000055">
    <property type="term" value="P:ribosomal large subunit export from nucleus"/>
    <property type="evidence" value="ECO:0007669"/>
    <property type="project" value="InterPro"/>
</dbReference>
<sequence length="863" mass="94579">MQIKKSGFLKISDQRIKILYPYSATDKLWIFCVFFLLHPAHFAYRNLGLLCYSSGEPNKLHLVIVASAASAPSSRTTTTTTATSSGKASVLFKRITSIVLSPKLPETAQFTELLVNASGSRVALVGRRMIFVVELDTDFWHRPAALDGPDWVDHLRPEYYAKCDLLHVGLFVRKFPPSVLRVRWFEPASDFLEYFGSTKMPLTLPRLSSMLAVLFSDNVVRLYDVTTAMDCPLVQLDFTTLLPDRMSAADESETSGDEFGRAHSTLGFITQLVSFDFGPPQLAATDGDRTVLGSLLALDSNGQLYTALFPFDGIGHCPPPKGPLPLFGFPAVSQQRLLCSALDLLHIRHPLGTQNFSVWALASEDGLLAHFVLLREETASFDALSLESANVVPSFELFAVDCVEIGAVSHHSRATKPPSKVINRLQKNEFGDRSAYLVVGESDVFRLELAALVEHLWAQCSGRSNCEKPTFQSAAVVQPSSSVHQLLMFAGGGEAPSIGSVACVEAAMDGGASSDETQRLAQQQLVAAECSFDTKMGERESAFLATLVSCESPSFSHCAAPTSVFNQIDHRQSNKTPLLADDVRAVLAQLQAVSAAQHHLPPSLPAAVHFDTTAVNDGDEEQQQQLAQLQQRASQLLLVQQTVDQVLLRGQMPARAVALDYALKRSHELLCSLQAVERFRQSATQRLTVIFRQLNELKAKLRQKQHHFRVIEHRVVRVAQSLHPLLFPTSDAETAAADTLKQLQRKLRTCAEETVKLDERIRAHRHALCAGAPCSSSFASSSSHQLQQQQQRPLAFIPAPCVLHSSHPPPATTNGIPAQMFMLSKNGRECAKLREMVASLSAQLDDDGGTSPTAAAPARRRRP</sequence>
<dbReference type="GO" id="GO:0000056">
    <property type="term" value="P:ribosomal small subunit export from nucleus"/>
    <property type="evidence" value="ECO:0007669"/>
    <property type="project" value="InterPro"/>
</dbReference>
<feature type="region of interest" description="Disordered" evidence="8">
    <location>
        <begin position="842"/>
        <end position="863"/>
    </location>
</feature>
<accession>A0A183BPR7</accession>
<reference evidence="9" key="2">
    <citation type="submission" date="2014-05" db="EMBL/GenBank/DDBJ databases">
        <title>The genome and life-stage specific transcriptomes of Globodera pallida elucidate key aspects of plant parasitism by a cyst nematode.</title>
        <authorList>
            <person name="Cotton J.A."/>
            <person name="Lilley C.J."/>
            <person name="Jones L.M."/>
            <person name="Kikuchi T."/>
            <person name="Reid A.J."/>
            <person name="Thorpe P."/>
            <person name="Tsai I.J."/>
            <person name="Beasley H."/>
            <person name="Blok V."/>
            <person name="Cock P.J.A."/>
            <person name="Van den Akker S.E."/>
            <person name="Holroyd N."/>
            <person name="Hunt M."/>
            <person name="Mantelin S."/>
            <person name="Naghra H."/>
            <person name="Pain A."/>
            <person name="Palomares-Rius J.E."/>
            <person name="Zarowiecki M."/>
            <person name="Berriman M."/>
            <person name="Jones J.T."/>
            <person name="Urwin P.E."/>
        </authorList>
    </citation>
    <scope>NUCLEOTIDE SEQUENCE [LARGE SCALE GENOMIC DNA]</scope>
    <source>
        <strain evidence="9">Lindley</strain>
    </source>
</reference>
<dbReference type="WBParaSite" id="GPLIN_000260300">
    <property type="protein sequence ID" value="GPLIN_000260300"/>
    <property type="gene ID" value="GPLIN_000260300"/>
</dbReference>
<keyword evidence="4" id="KW-0653">Protein transport</keyword>
<keyword evidence="3" id="KW-0509">mRNA transport</keyword>
<evidence type="ECO:0000256" key="6">
    <source>
        <dbReference type="ARBA" id="ARBA00023132"/>
    </source>
</evidence>
<reference evidence="9" key="1">
    <citation type="submission" date="2013-12" db="EMBL/GenBank/DDBJ databases">
        <authorList>
            <person name="Aslett M."/>
        </authorList>
    </citation>
    <scope>NUCLEOTIDE SEQUENCE [LARGE SCALE GENOMIC DNA]</scope>
    <source>
        <strain evidence="9">Lindley</strain>
    </source>
</reference>
<evidence type="ECO:0000313" key="9">
    <source>
        <dbReference type="Proteomes" id="UP000050741"/>
    </source>
</evidence>
<organism evidence="9 10">
    <name type="scientific">Globodera pallida</name>
    <name type="common">Potato cyst nematode worm</name>
    <name type="synonym">Heterodera pallida</name>
    <dbReference type="NCBI Taxonomy" id="36090"/>
    <lineage>
        <taxon>Eukaryota</taxon>
        <taxon>Metazoa</taxon>
        <taxon>Ecdysozoa</taxon>
        <taxon>Nematoda</taxon>
        <taxon>Chromadorea</taxon>
        <taxon>Rhabditida</taxon>
        <taxon>Tylenchina</taxon>
        <taxon>Tylenchomorpha</taxon>
        <taxon>Tylenchoidea</taxon>
        <taxon>Heteroderidae</taxon>
        <taxon>Heteroderinae</taxon>
        <taxon>Globodera</taxon>
    </lineage>
</organism>
<dbReference type="GO" id="GO:0006406">
    <property type="term" value="P:mRNA export from nucleus"/>
    <property type="evidence" value="ECO:0007669"/>
    <property type="project" value="TreeGrafter"/>
</dbReference>
<evidence type="ECO:0000256" key="3">
    <source>
        <dbReference type="ARBA" id="ARBA00022816"/>
    </source>
</evidence>
<dbReference type="PANTHER" id="PTHR13257">
    <property type="entry name" value="NUCLEOPORIN NUP84-RELATED"/>
    <property type="match status" value="1"/>
</dbReference>
<comment type="subcellular location">
    <subcellularLocation>
        <location evidence="1">Nucleus</location>
        <location evidence="1">Nuclear pore complex</location>
    </subcellularLocation>
</comment>
<dbReference type="AlphaFoldDB" id="A0A183BPR7"/>
<dbReference type="GO" id="GO:0017056">
    <property type="term" value="F:structural constituent of nuclear pore"/>
    <property type="evidence" value="ECO:0007669"/>
    <property type="project" value="InterPro"/>
</dbReference>
<dbReference type="GO" id="GO:0005643">
    <property type="term" value="C:nuclear pore"/>
    <property type="evidence" value="ECO:0007669"/>
    <property type="project" value="UniProtKB-SubCell"/>
</dbReference>
<evidence type="ECO:0000256" key="7">
    <source>
        <dbReference type="ARBA" id="ARBA00023242"/>
    </source>
</evidence>
<evidence type="ECO:0000256" key="1">
    <source>
        <dbReference type="ARBA" id="ARBA00004567"/>
    </source>
</evidence>
<evidence type="ECO:0000256" key="4">
    <source>
        <dbReference type="ARBA" id="ARBA00022927"/>
    </source>
</evidence>
<evidence type="ECO:0000313" key="10">
    <source>
        <dbReference type="WBParaSite" id="GPLIN_000260300"/>
    </source>
</evidence>
<dbReference type="InterPro" id="IPR037700">
    <property type="entry name" value="NUP88/NUP82"/>
</dbReference>
<evidence type="ECO:0000256" key="5">
    <source>
        <dbReference type="ARBA" id="ARBA00023010"/>
    </source>
</evidence>
<evidence type="ECO:0000256" key="8">
    <source>
        <dbReference type="SAM" id="MobiDB-lite"/>
    </source>
</evidence>
<keyword evidence="6" id="KW-0906">Nuclear pore complex</keyword>
<name>A0A183BPR7_GLOPA</name>
<keyword evidence="7" id="KW-0539">Nucleus</keyword>
<keyword evidence="9" id="KW-1185">Reference proteome</keyword>